<feature type="compositionally biased region" description="Polar residues" evidence="1">
    <location>
        <begin position="343"/>
        <end position="352"/>
    </location>
</feature>
<sequence>MDITQNGESSKHCQNIAYEDIGIGVNRDVEMADGDVEKRAKVETMGEDLKKRGKARLIMPQWDTVPPIPPIHPSQDLLSMMHLDTLYDIYVQPLSDDTQSGTGIGTEGDESESLRKKAVGRRKLEKGYAHLIEDCIDPTPLGHNNNNCLLMSLLGDCIKNEHQPPMPAPFPPGPINPQSIQQEWYQRARLEAGLIQDGYIGGEKAGVREAEEKRRRKRVARINSVADAATVDANFPPFPFSNANSGSSAPVNPAIPVAPLQRGYPRPPQRGTAPPGIGPGVHFPSSKSQQAQAQNARPIMSSTTQRPSSVDVVTTQYRRSGSRSASPMPSAGLLPPKQGQGPSGVQRSFPSNKNKRPGNADVQASQLKRPKSATGFGRRPETCHLAFSRPDSSKPVSGSGFESTVGRLNADSAATINLSARNQAIQKRRYNPFDILIQMKVIASLIVEVKLYTLSQSE</sequence>
<reference evidence="2" key="1">
    <citation type="journal article" date="2010" name="PLoS ONE">
        <title>Morphological and genomic characterization of Filobasidiella depauperata: a homothallic sibling species of the pathogenic cryptococcus species complex.</title>
        <authorList>
            <person name="Rodriguez-Carres M."/>
            <person name="Findley K."/>
            <person name="Sun S."/>
            <person name="Dietrich F.S."/>
            <person name="Heitman J."/>
        </authorList>
    </citation>
    <scope>NUCLEOTIDE SEQUENCE</scope>
    <source>
        <strain evidence="2">CBS7855</strain>
    </source>
</reference>
<accession>D2JWX4</accession>
<protein>
    <submittedName>
        <fullName evidence="2">Uncharacterized protein</fullName>
    </submittedName>
</protein>
<dbReference type="VEuPathDB" id="FungiDB:L203_04094"/>
<dbReference type="EMBL" id="GU131350">
    <property type="protein sequence ID" value="ACZ80677.1"/>
    <property type="molecule type" value="Genomic_DNA"/>
</dbReference>
<proteinExistence type="predicted"/>
<name>D2JWX4_9TREE</name>
<organism evidence="2">
    <name type="scientific">Cryptococcus depauperatus</name>
    <dbReference type="NCBI Taxonomy" id="5208"/>
    <lineage>
        <taxon>Eukaryota</taxon>
        <taxon>Fungi</taxon>
        <taxon>Dikarya</taxon>
        <taxon>Basidiomycota</taxon>
        <taxon>Agaricomycotina</taxon>
        <taxon>Tremellomycetes</taxon>
        <taxon>Tremellales</taxon>
        <taxon>Cryptococcaceae</taxon>
        <taxon>Cryptococcus</taxon>
    </lineage>
</organism>
<feature type="compositionally biased region" description="Low complexity" evidence="1">
    <location>
        <begin position="285"/>
        <end position="296"/>
    </location>
</feature>
<feature type="region of interest" description="Disordered" evidence="1">
    <location>
        <begin position="243"/>
        <end position="403"/>
    </location>
</feature>
<feature type="compositionally biased region" description="Polar residues" evidence="1">
    <location>
        <begin position="300"/>
        <end position="327"/>
    </location>
</feature>
<dbReference type="VEuPathDB" id="FungiDB:L204_02807"/>
<dbReference type="AlphaFoldDB" id="D2JWX4"/>
<evidence type="ECO:0000256" key="1">
    <source>
        <dbReference type="SAM" id="MobiDB-lite"/>
    </source>
</evidence>
<evidence type="ECO:0000313" key="2">
    <source>
        <dbReference type="EMBL" id="ACZ80677.1"/>
    </source>
</evidence>